<protein>
    <submittedName>
        <fullName evidence="1">Uncharacterized protein</fullName>
    </submittedName>
</protein>
<keyword evidence="2" id="KW-1185">Reference proteome</keyword>
<reference evidence="1" key="1">
    <citation type="submission" date="2021-09" db="EMBL/GenBank/DDBJ databases">
        <title>First case of bloodstream infection caused by Mixta hanseatica sp. nov., a member of the Erwiniaceae family.</title>
        <authorList>
            <person name="Both A."/>
            <person name="Huang J."/>
            <person name="Wenzel P."/>
            <person name="Aepfelbacher M."/>
            <person name="Rohde H."/>
            <person name="Christner M."/>
            <person name="Hentschke M."/>
        </authorList>
    </citation>
    <scope>NUCLEOTIDE SEQUENCE</scope>
    <source>
        <strain evidence="1">X22927</strain>
    </source>
</reference>
<accession>A0ABY4RCR9</accession>
<dbReference type="Proteomes" id="UP001056635">
    <property type="component" value="Chromosome"/>
</dbReference>
<sequence length="53" mass="6071">MIDRASVDSSCTLFQPIYTHGNDAEVMDVRTIRAINTHNELWDRLCSDKSSKE</sequence>
<evidence type="ECO:0000313" key="2">
    <source>
        <dbReference type="Proteomes" id="UP001056635"/>
    </source>
</evidence>
<gene>
    <name evidence="1" type="ORF">K6958_09800</name>
</gene>
<dbReference type="RefSeq" id="WP_249894455.1">
    <property type="nucleotide sequence ID" value="NZ_CP082904.1"/>
</dbReference>
<dbReference type="EMBL" id="CP082904">
    <property type="protein sequence ID" value="UQY45899.1"/>
    <property type="molecule type" value="Genomic_DNA"/>
</dbReference>
<evidence type="ECO:0000313" key="1">
    <source>
        <dbReference type="EMBL" id="UQY45899.1"/>
    </source>
</evidence>
<proteinExistence type="predicted"/>
<name>A0ABY4RCR9_9GAMM</name>
<organism evidence="1 2">
    <name type="scientific">Mixta hanseatica</name>
    <dbReference type="NCBI Taxonomy" id="2872648"/>
    <lineage>
        <taxon>Bacteria</taxon>
        <taxon>Pseudomonadati</taxon>
        <taxon>Pseudomonadota</taxon>
        <taxon>Gammaproteobacteria</taxon>
        <taxon>Enterobacterales</taxon>
        <taxon>Erwiniaceae</taxon>
        <taxon>Mixta</taxon>
    </lineage>
</organism>